<dbReference type="SUPFAM" id="SSF53474">
    <property type="entry name" value="alpha/beta-Hydrolases"/>
    <property type="match status" value="1"/>
</dbReference>
<accession>A0ABW5BPX5</accession>
<reference evidence="2" key="1">
    <citation type="journal article" date="2019" name="Int. J. Syst. Evol. Microbiol.">
        <title>The Global Catalogue of Microorganisms (GCM) 10K type strain sequencing project: providing services to taxonomists for standard genome sequencing and annotation.</title>
        <authorList>
            <consortium name="The Broad Institute Genomics Platform"/>
            <consortium name="The Broad Institute Genome Sequencing Center for Infectious Disease"/>
            <person name="Wu L."/>
            <person name="Ma J."/>
        </authorList>
    </citation>
    <scope>NUCLEOTIDE SEQUENCE [LARGE SCALE GENOMIC DNA]</scope>
    <source>
        <strain evidence="2">CGMCC 4.7192</strain>
    </source>
</reference>
<dbReference type="PROSITE" id="PS51257">
    <property type="entry name" value="PROKAR_LIPOPROTEIN"/>
    <property type="match status" value="1"/>
</dbReference>
<dbReference type="EMBL" id="JBHUII010000007">
    <property type="protein sequence ID" value="MFD2206795.1"/>
    <property type="molecule type" value="Genomic_DNA"/>
</dbReference>
<proteinExistence type="predicted"/>
<gene>
    <name evidence="1" type="ORF">ACFSKO_14280</name>
</gene>
<name>A0ABW5BPX5_9PROT</name>
<evidence type="ECO:0000313" key="2">
    <source>
        <dbReference type="Proteomes" id="UP001597294"/>
    </source>
</evidence>
<organism evidence="1 2">
    <name type="scientific">Kiloniella antarctica</name>
    <dbReference type="NCBI Taxonomy" id="1550907"/>
    <lineage>
        <taxon>Bacteria</taxon>
        <taxon>Pseudomonadati</taxon>
        <taxon>Pseudomonadota</taxon>
        <taxon>Alphaproteobacteria</taxon>
        <taxon>Rhodospirillales</taxon>
        <taxon>Kiloniellaceae</taxon>
        <taxon>Kiloniella</taxon>
    </lineage>
</organism>
<evidence type="ECO:0008006" key="3">
    <source>
        <dbReference type="Google" id="ProtNLM"/>
    </source>
</evidence>
<sequence>MRFAFVILAFSILASCQTIKPEKIDDPHGAFAIGDNFETVTKDNFELALVRNIPHPEKTILFIYNHGTENGGHGQECFPDSIPSYARAIVRQHSETIIYYLCSQEVGVNVDGDPKKQRYFRRSTEILRILKIFKMHGITADGTFLLGHSGGASTTLIAAADIPEAFNGFVVSAPGYGFAYTGRSRKSKSLAPHYEAWKAGLKKANKKDGLVYAFEGDTYAPPEDLEFMSEMGNITLIVQKPENCGIRDPHGYPWSRCFREKETPKIWSYIQQRINSPPKLISQN</sequence>
<dbReference type="Gene3D" id="3.40.50.1820">
    <property type="entry name" value="alpha/beta hydrolase"/>
    <property type="match status" value="1"/>
</dbReference>
<protein>
    <recommendedName>
        <fullName evidence="3">Peptidase S9 prolyl oligopeptidase catalytic domain-containing protein</fullName>
    </recommendedName>
</protein>
<keyword evidence="2" id="KW-1185">Reference proteome</keyword>
<evidence type="ECO:0000313" key="1">
    <source>
        <dbReference type="EMBL" id="MFD2206795.1"/>
    </source>
</evidence>
<comment type="caution">
    <text evidence="1">The sequence shown here is derived from an EMBL/GenBank/DDBJ whole genome shotgun (WGS) entry which is preliminary data.</text>
</comment>
<dbReference type="Proteomes" id="UP001597294">
    <property type="component" value="Unassembled WGS sequence"/>
</dbReference>
<dbReference type="InterPro" id="IPR029058">
    <property type="entry name" value="AB_hydrolase_fold"/>
</dbReference>
<dbReference type="RefSeq" id="WP_380252781.1">
    <property type="nucleotide sequence ID" value="NZ_JBHUII010000007.1"/>
</dbReference>